<evidence type="ECO:0000313" key="2">
    <source>
        <dbReference type="EMBL" id="GMA35155.1"/>
    </source>
</evidence>
<dbReference type="EMBL" id="BSUN01000001">
    <property type="protein sequence ID" value="GMA35155.1"/>
    <property type="molecule type" value="Genomic_DNA"/>
</dbReference>
<organism evidence="2 3">
    <name type="scientific">Demequina litorisediminis</name>
    <dbReference type="NCBI Taxonomy" id="1849022"/>
    <lineage>
        <taxon>Bacteria</taxon>
        <taxon>Bacillati</taxon>
        <taxon>Actinomycetota</taxon>
        <taxon>Actinomycetes</taxon>
        <taxon>Micrococcales</taxon>
        <taxon>Demequinaceae</taxon>
        <taxon>Demequina</taxon>
    </lineage>
</organism>
<proteinExistence type="predicted"/>
<keyword evidence="3" id="KW-1185">Reference proteome</keyword>
<feature type="compositionally biased region" description="Basic and acidic residues" evidence="1">
    <location>
        <begin position="105"/>
        <end position="120"/>
    </location>
</feature>
<sequence>MRDAVAVVAALARQGDAAIGPRVEVRAAGDEVPDPVRPLRHEGPHRLGRTQARARDERVLEVLLRRVLRVERRGDAALCPHRGAGAQDALGDDEHAVHFGAQFEGGRESSDPRADHEHVGGDGPTRCRRGKVTHKGGHGPNLAACSPTV</sequence>
<feature type="region of interest" description="Disordered" evidence="1">
    <location>
        <begin position="32"/>
        <end position="53"/>
    </location>
</feature>
<dbReference type="Proteomes" id="UP001157125">
    <property type="component" value="Unassembled WGS sequence"/>
</dbReference>
<name>A0ABQ6IBJ4_9MICO</name>
<comment type="caution">
    <text evidence="2">The sequence shown here is derived from an EMBL/GenBank/DDBJ whole genome shotgun (WGS) entry which is preliminary data.</text>
</comment>
<evidence type="ECO:0000256" key="1">
    <source>
        <dbReference type="SAM" id="MobiDB-lite"/>
    </source>
</evidence>
<feature type="compositionally biased region" description="Basic residues" evidence="1">
    <location>
        <begin position="126"/>
        <end position="137"/>
    </location>
</feature>
<evidence type="ECO:0000313" key="3">
    <source>
        <dbReference type="Proteomes" id="UP001157125"/>
    </source>
</evidence>
<feature type="region of interest" description="Disordered" evidence="1">
    <location>
        <begin position="103"/>
        <end position="149"/>
    </location>
</feature>
<gene>
    <name evidence="2" type="ORF">GCM10025876_13590</name>
</gene>
<protein>
    <submittedName>
        <fullName evidence="2">Uncharacterized protein</fullName>
    </submittedName>
</protein>
<reference evidence="3" key="1">
    <citation type="journal article" date="2019" name="Int. J. Syst. Evol. Microbiol.">
        <title>The Global Catalogue of Microorganisms (GCM) 10K type strain sequencing project: providing services to taxonomists for standard genome sequencing and annotation.</title>
        <authorList>
            <consortium name="The Broad Institute Genomics Platform"/>
            <consortium name="The Broad Institute Genome Sequencing Center for Infectious Disease"/>
            <person name="Wu L."/>
            <person name="Ma J."/>
        </authorList>
    </citation>
    <scope>NUCLEOTIDE SEQUENCE [LARGE SCALE GENOMIC DNA]</scope>
    <source>
        <strain evidence="3">NBRC 112299</strain>
    </source>
</reference>
<accession>A0ABQ6IBJ4</accession>